<dbReference type="Gene3D" id="3.30.230.10">
    <property type="match status" value="1"/>
</dbReference>
<keyword evidence="2 4" id="KW-0689">Ribosomal protein</keyword>
<keyword evidence="3 4" id="KW-0687">Ribonucleoprotein</keyword>
<dbReference type="InterPro" id="IPR014721">
    <property type="entry name" value="Ribsml_uS5_D2-typ_fold_subgr"/>
</dbReference>
<dbReference type="SUPFAM" id="SSF54211">
    <property type="entry name" value="Ribosomal protein S5 domain 2-like"/>
    <property type="match status" value="1"/>
</dbReference>
<dbReference type="AlphaFoldDB" id="A0A0D7BHD2"/>
<protein>
    <recommendedName>
        <fullName evidence="7">S5 DRBM domain-containing protein</fullName>
    </recommendedName>
</protein>
<dbReference type="GO" id="GO:0003735">
    <property type="term" value="F:structural constituent of ribosome"/>
    <property type="evidence" value="ECO:0007669"/>
    <property type="project" value="UniProtKB-UniRule"/>
</dbReference>
<dbReference type="SUPFAM" id="SSF54768">
    <property type="entry name" value="dsRNA-binding domain-like"/>
    <property type="match status" value="1"/>
</dbReference>
<feature type="domain" description="S5 DRBM" evidence="7">
    <location>
        <begin position="290"/>
        <end position="345"/>
    </location>
</feature>
<sequence length="461" mass="52074">MLRLSKLATRRAVPRLAARTSPSTSSLPALALRSAALRRQYATIPEQDGEQAWRDTLRLSQFKENARLPAGWSVRWSKPQYEFVVGLVDSLAHPEYSALVEGLGSEKVAQFHALFDDVSIDGAKDHSSLPSLLRFLAENDIGMEINREHVPESPTPHAFPNLIEPEPLYDDRVVLELPPKLSEFHNRVIVRNHDGEMFHEQLLKEHRVHHAEERHKAREGFPELSQTPLQRAKYGTQYDEPESEQLTLKPVNDYDLAEEEVLMASRTGLEKKFLIDMKDRRIVHTYEFHRRISHQSGKGKMFSTQSFVLIGNGNGLVGLGRAAHVDMGASRNKAWIAAVRNLSYVDRFESRTIWTDISQKFGAVQIKMRPRPLGFGLRCSPVLHKVFRAAGISDVSAKIYKSRNPLITMQSALMMIQTGHNPLGKGDGAGGHGRRVEKGMGMRSSDTLMRARGRYLEPLRK</sequence>
<dbReference type="InterPro" id="IPR013810">
    <property type="entry name" value="Ribosomal_uS5_N"/>
</dbReference>
<evidence type="ECO:0000259" key="7">
    <source>
        <dbReference type="PROSITE" id="PS50881"/>
    </source>
</evidence>
<dbReference type="GO" id="GO:0006412">
    <property type="term" value="P:translation"/>
    <property type="evidence" value="ECO:0007669"/>
    <property type="project" value="InterPro"/>
</dbReference>
<dbReference type="STRING" id="1314674.A0A0D7BHD2"/>
<feature type="compositionally biased region" description="Basic and acidic residues" evidence="6">
    <location>
        <begin position="208"/>
        <end position="221"/>
    </location>
</feature>
<evidence type="ECO:0000256" key="6">
    <source>
        <dbReference type="SAM" id="MobiDB-lite"/>
    </source>
</evidence>
<feature type="region of interest" description="Disordered" evidence="6">
    <location>
        <begin position="421"/>
        <end position="442"/>
    </location>
</feature>
<evidence type="ECO:0000256" key="1">
    <source>
        <dbReference type="ARBA" id="ARBA00008945"/>
    </source>
</evidence>
<dbReference type="InterPro" id="IPR000851">
    <property type="entry name" value="Ribosomal_uS5"/>
</dbReference>
<evidence type="ECO:0000313" key="9">
    <source>
        <dbReference type="Proteomes" id="UP000054007"/>
    </source>
</evidence>
<dbReference type="EMBL" id="KN880482">
    <property type="protein sequence ID" value="KIY69529.1"/>
    <property type="molecule type" value="Genomic_DNA"/>
</dbReference>
<evidence type="ECO:0000256" key="4">
    <source>
        <dbReference type="PROSITE-ProRule" id="PRU00268"/>
    </source>
</evidence>
<dbReference type="GO" id="GO:0003723">
    <property type="term" value="F:RNA binding"/>
    <property type="evidence" value="ECO:0007669"/>
    <property type="project" value="InterPro"/>
</dbReference>
<dbReference type="OrthoDB" id="309483at2759"/>
<evidence type="ECO:0000256" key="3">
    <source>
        <dbReference type="ARBA" id="ARBA00023274"/>
    </source>
</evidence>
<keyword evidence="9" id="KW-1185">Reference proteome</keyword>
<dbReference type="PANTHER" id="PTHR48277:SF1">
    <property type="entry name" value="MITOCHONDRIAL RIBOSOMAL PROTEIN S5"/>
    <property type="match status" value="1"/>
</dbReference>
<dbReference type="PROSITE" id="PS50881">
    <property type="entry name" value="S5_DSRBD"/>
    <property type="match status" value="1"/>
</dbReference>
<evidence type="ECO:0000256" key="5">
    <source>
        <dbReference type="RuleBase" id="RU003823"/>
    </source>
</evidence>
<dbReference type="PANTHER" id="PTHR48277">
    <property type="entry name" value="MITOCHONDRIAL RIBOSOMAL PROTEIN S5"/>
    <property type="match status" value="1"/>
</dbReference>
<dbReference type="GO" id="GO:1990904">
    <property type="term" value="C:ribonucleoprotein complex"/>
    <property type="evidence" value="ECO:0007669"/>
    <property type="project" value="UniProtKB-UniRule"/>
</dbReference>
<dbReference type="FunFam" id="3.30.230.10:FF:000002">
    <property type="entry name" value="30S ribosomal protein S5"/>
    <property type="match status" value="1"/>
</dbReference>
<feature type="region of interest" description="Disordered" evidence="6">
    <location>
        <begin position="208"/>
        <end position="228"/>
    </location>
</feature>
<dbReference type="GO" id="GO:0005840">
    <property type="term" value="C:ribosome"/>
    <property type="evidence" value="ECO:0007669"/>
    <property type="project" value="UniProtKB-KW"/>
</dbReference>
<dbReference type="InterPro" id="IPR020568">
    <property type="entry name" value="Ribosomal_Su5_D2-typ_SF"/>
</dbReference>
<reference evidence="8 9" key="1">
    <citation type="journal article" date="2015" name="Fungal Genet. Biol.">
        <title>Evolution of novel wood decay mechanisms in Agaricales revealed by the genome sequences of Fistulina hepatica and Cylindrobasidium torrendii.</title>
        <authorList>
            <person name="Floudas D."/>
            <person name="Held B.W."/>
            <person name="Riley R."/>
            <person name="Nagy L.G."/>
            <person name="Koehler G."/>
            <person name="Ransdell A.S."/>
            <person name="Younus H."/>
            <person name="Chow J."/>
            <person name="Chiniquy J."/>
            <person name="Lipzen A."/>
            <person name="Tritt A."/>
            <person name="Sun H."/>
            <person name="Haridas S."/>
            <person name="LaButti K."/>
            <person name="Ohm R.A."/>
            <person name="Kues U."/>
            <person name="Blanchette R.A."/>
            <person name="Grigoriev I.V."/>
            <person name="Minto R.E."/>
            <person name="Hibbett D.S."/>
        </authorList>
    </citation>
    <scope>NUCLEOTIDE SEQUENCE [LARGE SCALE GENOMIC DNA]</scope>
    <source>
        <strain evidence="8 9">FP15055 ss-10</strain>
    </source>
</reference>
<dbReference type="Pfam" id="PF03719">
    <property type="entry name" value="Ribosomal_S5_C"/>
    <property type="match status" value="1"/>
</dbReference>
<gene>
    <name evidence="8" type="ORF">CYLTODRAFT_372498</name>
</gene>
<evidence type="ECO:0000313" key="8">
    <source>
        <dbReference type="EMBL" id="KIY69529.1"/>
    </source>
</evidence>
<dbReference type="GO" id="GO:0005737">
    <property type="term" value="C:cytoplasm"/>
    <property type="evidence" value="ECO:0007669"/>
    <property type="project" value="UniProtKB-ARBA"/>
</dbReference>
<dbReference type="InterPro" id="IPR005324">
    <property type="entry name" value="Ribosomal_uS5_C"/>
</dbReference>
<dbReference type="Gene3D" id="3.30.160.20">
    <property type="match status" value="1"/>
</dbReference>
<evidence type="ECO:0000256" key="2">
    <source>
        <dbReference type="ARBA" id="ARBA00022980"/>
    </source>
</evidence>
<accession>A0A0D7BHD2</accession>
<dbReference type="Proteomes" id="UP000054007">
    <property type="component" value="Unassembled WGS sequence"/>
</dbReference>
<name>A0A0D7BHD2_9AGAR</name>
<comment type="similarity">
    <text evidence="1 5">Belongs to the universal ribosomal protein uS5 family.</text>
</comment>
<dbReference type="Pfam" id="PF00333">
    <property type="entry name" value="Ribosomal_S5"/>
    <property type="match status" value="1"/>
</dbReference>
<organism evidence="8 9">
    <name type="scientific">Cylindrobasidium torrendii FP15055 ss-10</name>
    <dbReference type="NCBI Taxonomy" id="1314674"/>
    <lineage>
        <taxon>Eukaryota</taxon>
        <taxon>Fungi</taxon>
        <taxon>Dikarya</taxon>
        <taxon>Basidiomycota</taxon>
        <taxon>Agaricomycotina</taxon>
        <taxon>Agaricomycetes</taxon>
        <taxon>Agaricomycetidae</taxon>
        <taxon>Agaricales</taxon>
        <taxon>Marasmiineae</taxon>
        <taxon>Physalacriaceae</taxon>
        <taxon>Cylindrobasidium</taxon>
    </lineage>
</organism>
<proteinExistence type="inferred from homology"/>